<reference evidence="1 2" key="2">
    <citation type="submission" date="2024-01" db="EMBL/GenBank/DDBJ databases">
        <authorList>
            <person name="Xie X."/>
        </authorList>
    </citation>
    <scope>NUCLEOTIDE SEQUENCE [LARGE SCALE GENOMIC DNA]</scope>
    <source>
        <strain evidence="1">SCUT-1</strain>
    </source>
</reference>
<dbReference type="RefSeq" id="WP_324696005.1">
    <property type="nucleotide sequence ID" value="NZ_JAYMYJ010000118.1"/>
</dbReference>
<dbReference type="Proteomes" id="UP001308005">
    <property type="component" value="Unassembled WGS sequence"/>
</dbReference>
<dbReference type="EMBL" id="JAYMYJ010000118">
    <property type="protein sequence ID" value="MEB4591987.1"/>
    <property type="molecule type" value="Genomic_DNA"/>
</dbReference>
<evidence type="ECO:0008006" key="3">
    <source>
        <dbReference type="Google" id="ProtNLM"/>
    </source>
</evidence>
<sequence length="78" mass="8800">MSSTTPCKIYSPSQLHSQLDEIRHLLNVAYFAMDTAKGNEMRLESGLYTIGLVASKLDDLTFHYERIVREQAGRGVQP</sequence>
<reference evidence="2" key="1">
    <citation type="submission" date="2023-07" db="EMBL/GenBank/DDBJ databases">
        <title>The carbon used by Thiothrix.</title>
        <authorList>
            <person name="Chen L."/>
        </authorList>
    </citation>
    <scope>NUCLEOTIDE SEQUENCE [LARGE SCALE GENOMIC DNA]</scope>
</reference>
<protein>
    <recommendedName>
        <fullName evidence="3">Cell division protein ZapA</fullName>
    </recommendedName>
</protein>
<evidence type="ECO:0000313" key="1">
    <source>
        <dbReference type="EMBL" id="MEB4591987.1"/>
    </source>
</evidence>
<gene>
    <name evidence="1" type="ORF">VSS37_13420</name>
</gene>
<accession>A0ABU6CYS2</accession>
<keyword evidence="2" id="KW-1185">Reference proteome</keyword>
<evidence type="ECO:0000313" key="2">
    <source>
        <dbReference type="Proteomes" id="UP001308005"/>
    </source>
</evidence>
<proteinExistence type="predicted"/>
<organism evidence="1 2">
    <name type="scientific">Candidatus Thiothrix phosphatis</name>
    <dbReference type="NCBI Taxonomy" id="3112415"/>
    <lineage>
        <taxon>Bacteria</taxon>
        <taxon>Pseudomonadati</taxon>
        <taxon>Pseudomonadota</taxon>
        <taxon>Gammaproteobacteria</taxon>
        <taxon>Thiotrichales</taxon>
        <taxon>Thiotrichaceae</taxon>
        <taxon>Thiothrix</taxon>
    </lineage>
</organism>
<name>A0ABU6CYS2_9GAMM</name>
<comment type="caution">
    <text evidence="1">The sequence shown here is derived from an EMBL/GenBank/DDBJ whole genome shotgun (WGS) entry which is preliminary data.</text>
</comment>